<sequence length="923" mass="101135">MRSAEELWGLLNEAYHLPYGAAQIALVEQVLRHVDAVGEPELAFQTRLFATNAYVYGGEPVKAFATFSWCVADFDRKPASYHERRSHSLLWLFKTMVNSMTDFPEVPLARAYAVLDDMERRYQERGHGMQAVYKHRYLVAKHVGHLDEADSWYEKWLAAPRDSLSDCAGCDPTTLIRHLNARGRPAEAVERGVATLAEELDCAEQPQGVLSELMEAYLKVGRLEEAADAHRRAYLIERNNLADLWGIAGHIQFCTRTGNEHRGLEILQRHIDWLDRAPSPAAAMQFAASGAALLHRIAERGHGDALIRRTGRDDIAAVDLAGELVKVATELAARFDARNGTAYQSELIAETLAAEPYGVELPLSATARRVPAPAVVPVVEPPAPVTVPELSAAELLDLGEQHWDEDRDDALAAVVEALGARFGEPAEASLAARLWRLRGQRLRNADDADGAVDAWERAIRLYTDAGDAGAAIKLRARIGLERGLAGSPGEGLAAVEADVAYHDEHGDPEDRAAAWLRLSTIYLMLDRIDDANEAGDQADRHAEQLSDPRRRAHHLMVRARNRAAADRNEEALEAARAGWEFYRTHGPARMSAQAAAVVGHLTEDAAETVAAFDETLAAGLSGPEVSARVHRGRALMRLGRPAEAVDDLVEAVALCAEQGMREGGVFARQDLAQAYRLADRRAEAVEVAEEALIGFERLGFEEPANDTRFLLASLYRDLGDSNRALGIYRDLIERLADNPAGRGQIGEEAGQVLYDLDRDSEAALTFRAAAEALREAGDLAGELRLLRRRLMALNYADELPEAEEVIRLATERYAELPGELAQQPGVRWGESIFAFEIGNLLMRRGRYAEAVPHLRGAPERLRDIGAGHDADRVSVMLAEALLRSGSASAAREILGALLAGDDRAAPVLDMARELYDEALEAGD</sequence>
<dbReference type="Proteomes" id="UP000598146">
    <property type="component" value="Unassembled WGS sequence"/>
</dbReference>
<dbReference type="Pfam" id="PF13176">
    <property type="entry name" value="TPR_7"/>
    <property type="match status" value="1"/>
</dbReference>
<evidence type="ECO:0000313" key="2">
    <source>
        <dbReference type="Proteomes" id="UP000598146"/>
    </source>
</evidence>
<protein>
    <submittedName>
        <fullName evidence="1">Tetratricopeptide repeat protein</fullName>
    </submittedName>
</protein>
<accession>A0A931FZM2</accession>
<name>A0A931FZM2_9ACTN</name>
<dbReference type="InterPro" id="IPR019734">
    <property type="entry name" value="TPR_rpt"/>
</dbReference>
<proteinExistence type="predicted"/>
<dbReference type="InterPro" id="IPR011990">
    <property type="entry name" value="TPR-like_helical_dom_sf"/>
</dbReference>
<organism evidence="1 2">
    <name type="scientific">Actinoplanes aureus</name>
    <dbReference type="NCBI Taxonomy" id="2792083"/>
    <lineage>
        <taxon>Bacteria</taxon>
        <taxon>Bacillati</taxon>
        <taxon>Actinomycetota</taxon>
        <taxon>Actinomycetes</taxon>
        <taxon>Micromonosporales</taxon>
        <taxon>Micromonosporaceae</taxon>
        <taxon>Actinoplanes</taxon>
    </lineage>
</organism>
<keyword evidence="2" id="KW-1185">Reference proteome</keyword>
<evidence type="ECO:0000313" key="1">
    <source>
        <dbReference type="EMBL" id="MBG0560549.1"/>
    </source>
</evidence>
<dbReference type="SUPFAM" id="SSF48452">
    <property type="entry name" value="TPR-like"/>
    <property type="match status" value="3"/>
</dbReference>
<dbReference type="EMBL" id="JADQTO010000002">
    <property type="protein sequence ID" value="MBG0560549.1"/>
    <property type="molecule type" value="Genomic_DNA"/>
</dbReference>
<reference evidence="1" key="1">
    <citation type="submission" date="2020-11" db="EMBL/GenBank/DDBJ databases">
        <title>Isolation and identification of active actinomycetes.</title>
        <authorList>
            <person name="Sun X."/>
        </authorList>
    </citation>
    <scope>NUCLEOTIDE SEQUENCE</scope>
    <source>
        <strain evidence="1">NEAU-A11</strain>
    </source>
</reference>
<comment type="caution">
    <text evidence="1">The sequence shown here is derived from an EMBL/GenBank/DDBJ whole genome shotgun (WGS) entry which is preliminary data.</text>
</comment>
<dbReference type="Gene3D" id="1.25.40.10">
    <property type="entry name" value="Tetratricopeptide repeat domain"/>
    <property type="match status" value="4"/>
</dbReference>
<gene>
    <name evidence="1" type="ORF">I4J89_03590</name>
</gene>
<dbReference type="SMART" id="SM00028">
    <property type="entry name" value="TPR"/>
    <property type="match status" value="7"/>
</dbReference>
<dbReference type="AlphaFoldDB" id="A0A931FZM2"/>
<dbReference type="RefSeq" id="WP_196412366.1">
    <property type="nucleotide sequence ID" value="NZ_JADQTO010000002.1"/>
</dbReference>